<organism evidence="3 4">
    <name type="scientific">Salibacter halophilus</name>
    <dbReference type="NCBI Taxonomy" id="1803916"/>
    <lineage>
        <taxon>Bacteria</taxon>
        <taxon>Pseudomonadati</taxon>
        <taxon>Bacteroidota</taxon>
        <taxon>Flavobacteriia</taxon>
        <taxon>Flavobacteriales</taxon>
        <taxon>Salibacteraceae</taxon>
        <taxon>Salibacter</taxon>
    </lineage>
</organism>
<feature type="domain" description="Amidohydrolase-related" evidence="2">
    <location>
        <begin position="355"/>
        <end position="428"/>
    </location>
</feature>
<dbReference type="InterPro" id="IPR032466">
    <property type="entry name" value="Metal_Hydrolase"/>
</dbReference>
<dbReference type="SUPFAM" id="SSF51556">
    <property type="entry name" value="Metallo-dependent hydrolases"/>
    <property type="match status" value="1"/>
</dbReference>
<dbReference type="InterPro" id="IPR051781">
    <property type="entry name" value="Metallo-dep_Hydrolase"/>
</dbReference>
<dbReference type="InterPro" id="IPR011059">
    <property type="entry name" value="Metal-dep_hydrolase_composite"/>
</dbReference>
<evidence type="ECO:0000313" key="4">
    <source>
        <dbReference type="Proteomes" id="UP000435357"/>
    </source>
</evidence>
<dbReference type="SUPFAM" id="SSF51338">
    <property type="entry name" value="Composite domain of metallo-dependent hydrolases"/>
    <property type="match status" value="1"/>
</dbReference>
<feature type="transmembrane region" description="Helical" evidence="1">
    <location>
        <begin position="25"/>
        <end position="42"/>
    </location>
</feature>
<keyword evidence="1" id="KW-1133">Transmembrane helix</keyword>
<dbReference type="PANTHER" id="PTHR43135">
    <property type="entry name" value="ALPHA-D-RIBOSE 1-METHYLPHOSPHONATE 5-TRIPHOSPHATE DIPHOSPHATASE"/>
    <property type="match status" value="1"/>
</dbReference>
<accession>A0A6N6M2L6</accession>
<protein>
    <submittedName>
        <fullName evidence="3">Amidohydrolase family protein</fullName>
    </submittedName>
</protein>
<proteinExistence type="predicted"/>
<evidence type="ECO:0000256" key="1">
    <source>
        <dbReference type="SAM" id="Phobius"/>
    </source>
</evidence>
<comment type="caution">
    <text evidence="3">The sequence shown here is derived from an EMBL/GenBank/DDBJ whole genome shotgun (WGS) entry which is preliminary data.</text>
</comment>
<keyword evidence="3" id="KW-0378">Hydrolase</keyword>
<keyword evidence="4" id="KW-1185">Reference proteome</keyword>
<dbReference type="AlphaFoldDB" id="A0A6N6M2L6"/>
<name>A0A6N6M2L6_9FLAO</name>
<dbReference type="RefSeq" id="WP_151169304.1">
    <property type="nucleotide sequence ID" value="NZ_WACR01000009.1"/>
</dbReference>
<dbReference type="OrthoDB" id="783596at2"/>
<sequence>MIVTTITIGFNRWTEPASTIGLKRWLISILLIFFGFEVYSQIPTPAGKVKKSMLILGGTAHVGDGRIVKNAAIGVKNGHFTFVENQMFQRVDTKEFDTIIRLTDEHIYPGFIAPNTTLGLREVDAVRATRDFDDVGLFNPNVRSLVAYNTDSRIIPTIRSNGVLLAQATPRGGLISGSSSIMQLDGWNWEDAVLKSDDGIHLNWPERFVQHGWWANPGGSDRNKKEEKQIVKIEKFFTEASAYYEGGSEKENLRFEAMKGVFDGSKRLYIHCNQARAIVLAMELKRDFDIPNVVLVGGYDAYLVPEALTDNDVPVIYQRPHSLPHRDDDPIHLPYQIPKKLQDAGILYCLDMSGSMEAMNQRNLPFVAGTAHAYGLDKEQAIAAISGNAAKILGIDETVGTLDAGKQATFFISKGDALDMRTNKVRHAFIQGAEIDLDNPQKALYRKFKSKYEN</sequence>
<evidence type="ECO:0000313" key="3">
    <source>
        <dbReference type="EMBL" id="KAB1063221.1"/>
    </source>
</evidence>
<dbReference type="InterPro" id="IPR006680">
    <property type="entry name" value="Amidohydro-rel"/>
</dbReference>
<dbReference type="EMBL" id="WACR01000009">
    <property type="protein sequence ID" value="KAB1063221.1"/>
    <property type="molecule type" value="Genomic_DNA"/>
</dbReference>
<dbReference type="Proteomes" id="UP000435357">
    <property type="component" value="Unassembled WGS sequence"/>
</dbReference>
<dbReference type="GO" id="GO:0016810">
    <property type="term" value="F:hydrolase activity, acting on carbon-nitrogen (but not peptide) bonds"/>
    <property type="evidence" value="ECO:0007669"/>
    <property type="project" value="InterPro"/>
</dbReference>
<gene>
    <name evidence="3" type="ORF">F3059_11300</name>
</gene>
<dbReference type="Pfam" id="PF01979">
    <property type="entry name" value="Amidohydro_1"/>
    <property type="match status" value="1"/>
</dbReference>
<evidence type="ECO:0000259" key="2">
    <source>
        <dbReference type="Pfam" id="PF01979"/>
    </source>
</evidence>
<keyword evidence="1" id="KW-0812">Transmembrane</keyword>
<dbReference type="Gene3D" id="3.20.20.140">
    <property type="entry name" value="Metal-dependent hydrolases"/>
    <property type="match status" value="1"/>
</dbReference>
<reference evidence="3 4" key="1">
    <citation type="submission" date="2019-09" db="EMBL/GenBank/DDBJ databases">
        <title>Genomes of Cryomorphaceae.</title>
        <authorList>
            <person name="Bowman J.P."/>
        </authorList>
    </citation>
    <scope>NUCLEOTIDE SEQUENCE [LARGE SCALE GENOMIC DNA]</scope>
    <source>
        <strain evidence="3 4">KCTC 52047</strain>
    </source>
</reference>
<dbReference type="PANTHER" id="PTHR43135:SF3">
    <property type="entry name" value="ALPHA-D-RIBOSE 1-METHYLPHOSPHONATE 5-TRIPHOSPHATE DIPHOSPHATASE"/>
    <property type="match status" value="1"/>
</dbReference>
<keyword evidence="1" id="KW-0472">Membrane</keyword>